<keyword evidence="1" id="KW-0732">Signal</keyword>
<dbReference type="EMBL" id="CP003349">
    <property type="protein sequence ID" value="AFD08071.1"/>
    <property type="molecule type" value="Genomic_DNA"/>
</dbReference>
<evidence type="ECO:0008006" key="4">
    <source>
        <dbReference type="Google" id="ProtNLM"/>
    </source>
</evidence>
<evidence type="ECO:0000313" key="2">
    <source>
        <dbReference type="EMBL" id="AFD08071.1"/>
    </source>
</evidence>
<proteinExistence type="predicted"/>
<evidence type="ECO:0000313" key="3">
    <source>
        <dbReference type="Proteomes" id="UP000007590"/>
    </source>
</evidence>
<evidence type="ECO:0000256" key="1">
    <source>
        <dbReference type="SAM" id="SignalP"/>
    </source>
</evidence>
<dbReference type="Gene3D" id="3.30.70.100">
    <property type="match status" value="1"/>
</dbReference>
<dbReference type="AlphaFoldDB" id="H8KSG3"/>
<dbReference type="STRING" id="929556.Solca_3054"/>
<dbReference type="KEGG" id="scn:Solca_3054"/>
<organism evidence="2 3">
    <name type="scientific">Solitalea canadensis (strain ATCC 29591 / DSM 3403 / JCM 21819 / LMG 8368 / NBRC 15130 / NCIMB 12057 / USAM 9D)</name>
    <name type="common">Flexibacter canadensis</name>
    <dbReference type="NCBI Taxonomy" id="929556"/>
    <lineage>
        <taxon>Bacteria</taxon>
        <taxon>Pseudomonadati</taxon>
        <taxon>Bacteroidota</taxon>
        <taxon>Sphingobacteriia</taxon>
        <taxon>Sphingobacteriales</taxon>
        <taxon>Sphingobacteriaceae</taxon>
        <taxon>Solitalea</taxon>
    </lineage>
</organism>
<dbReference type="HOGENOM" id="CLU_1936724_0_0_10"/>
<accession>H8KSG3</accession>
<keyword evidence="3" id="KW-1185">Reference proteome</keyword>
<feature type="signal peptide" evidence="1">
    <location>
        <begin position="1"/>
        <end position="21"/>
    </location>
</feature>
<dbReference type="Proteomes" id="UP000007590">
    <property type="component" value="Chromosome"/>
</dbReference>
<dbReference type="RefSeq" id="WP_014681297.1">
    <property type="nucleotide sequence ID" value="NC_017770.1"/>
</dbReference>
<gene>
    <name evidence="2" type="ordered locus">Solca_3054</name>
</gene>
<name>H8KSG3_SOLCM</name>
<reference evidence="2" key="1">
    <citation type="submission" date="2012-02" db="EMBL/GenBank/DDBJ databases">
        <title>The complete genome of Solitalea canadensis DSM 3403.</title>
        <authorList>
            <consortium name="US DOE Joint Genome Institute (JGI-PGF)"/>
            <person name="Lucas S."/>
            <person name="Copeland A."/>
            <person name="Lapidus A."/>
            <person name="Glavina del Rio T."/>
            <person name="Dalin E."/>
            <person name="Tice H."/>
            <person name="Bruce D."/>
            <person name="Goodwin L."/>
            <person name="Pitluck S."/>
            <person name="Peters L."/>
            <person name="Ovchinnikova G."/>
            <person name="Lu M."/>
            <person name="Kyrpides N."/>
            <person name="Mavromatis K."/>
            <person name="Ivanova N."/>
            <person name="Brettin T."/>
            <person name="Detter J.C."/>
            <person name="Han C."/>
            <person name="Larimer F."/>
            <person name="Land M."/>
            <person name="Hauser L."/>
            <person name="Markowitz V."/>
            <person name="Cheng J.-F."/>
            <person name="Hugenholtz P."/>
            <person name="Woyke T."/>
            <person name="Wu D."/>
            <person name="Spring S."/>
            <person name="Schroeder M."/>
            <person name="Kopitz M."/>
            <person name="Brambilla E."/>
            <person name="Klenk H.-P."/>
            <person name="Eisen J.A."/>
        </authorList>
    </citation>
    <scope>NUCLEOTIDE SEQUENCE</scope>
    <source>
        <strain evidence="2">DSM 3403</strain>
    </source>
</reference>
<protein>
    <recommendedName>
        <fullName evidence="4">HMA domain-containing protein</fullName>
    </recommendedName>
</protein>
<sequence>MKTFRSIITFVILITICFQSAANSYYPEQSRKGVVVLHPVKFKKTQGADSLSVKISGDRLTRKQAQQLTSELQKQKGVVKVQVNYELNTAQISFVANQVTSNQLSTIINSFKSPQGQSKYKAIIMYDSTH</sequence>
<feature type="chain" id="PRO_5003613844" description="HMA domain-containing protein" evidence="1">
    <location>
        <begin position="22"/>
        <end position="130"/>
    </location>
</feature>